<dbReference type="InterPro" id="IPR013264">
    <property type="entry name" value="DNAG_N"/>
</dbReference>
<dbReference type="Pfam" id="PF01807">
    <property type="entry name" value="Zn_ribbon_DnaG"/>
    <property type="match status" value="1"/>
</dbReference>
<evidence type="ECO:0000256" key="5">
    <source>
        <dbReference type="ARBA" id="ARBA00022705"/>
    </source>
</evidence>
<organism evidence="16 17">
    <name type="scientific">Limihaloglobus sulfuriphilus</name>
    <dbReference type="NCBI Taxonomy" id="1851148"/>
    <lineage>
        <taxon>Bacteria</taxon>
        <taxon>Pseudomonadati</taxon>
        <taxon>Planctomycetota</taxon>
        <taxon>Phycisphaerae</taxon>
        <taxon>Sedimentisphaerales</taxon>
        <taxon>Sedimentisphaeraceae</taxon>
        <taxon>Limihaloglobus</taxon>
    </lineage>
</organism>
<evidence type="ECO:0000259" key="15">
    <source>
        <dbReference type="PROSITE" id="PS50880"/>
    </source>
</evidence>
<name>A0A1Q2MD65_9BACT</name>
<dbReference type="PANTHER" id="PTHR30313">
    <property type="entry name" value="DNA PRIMASE"/>
    <property type="match status" value="1"/>
</dbReference>
<evidence type="ECO:0000256" key="11">
    <source>
        <dbReference type="ARBA" id="ARBA00023163"/>
    </source>
</evidence>
<dbReference type="SUPFAM" id="SSF57783">
    <property type="entry name" value="Zinc beta-ribbon"/>
    <property type="match status" value="1"/>
</dbReference>
<dbReference type="GO" id="GO:0005737">
    <property type="term" value="C:cytoplasm"/>
    <property type="evidence" value="ECO:0007669"/>
    <property type="project" value="TreeGrafter"/>
</dbReference>
<dbReference type="RefSeq" id="WP_186804815.1">
    <property type="nucleotide sequence ID" value="NZ_CP019646.1"/>
</dbReference>
<evidence type="ECO:0000256" key="9">
    <source>
        <dbReference type="ARBA" id="ARBA00022842"/>
    </source>
</evidence>
<dbReference type="GO" id="GO:0006269">
    <property type="term" value="P:DNA replication, synthesis of primer"/>
    <property type="evidence" value="ECO:0007669"/>
    <property type="project" value="UniProtKB-UniRule"/>
</dbReference>
<evidence type="ECO:0000256" key="6">
    <source>
        <dbReference type="ARBA" id="ARBA00022723"/>
    </source>
</evidence>
<accession>A0A1Q2MD65</accession>
<dbReference type="PROSITE" id="PS50880">
    <property type="entry name" value="TOPRIM"/>
    <property type="match status" value="1"/>
</dbReference>
<evidence type="ECO:0000313" key="16">
    <source>
        <dbReference type="EMBL" id="AQQ70202.1"/>
    </source>
</evidence>
<comment type="cofactor">
    <cofactor evidence="12 13 14">
        <name>Zn(2+)</name>
        <dbReference type="ChEBI" id="CHEBI:29105"/>
    </cofactor>
    <text evidence="12 13 14">Binds 1 zinc ion per monomer.</text>
</comment>
<comment type="similarity">
    <text evidence="12 13">Belongs to the DnaG primase family.</text>
</comment>
<dbReference type="GO" id="GO:0003899">
    <property type="term" value="F:DNA-directed RNA polymerase activity"/>
    <property type="evidence" value="ECO:0007669"/>
    <property type="project" value="UniProtKB-UniRule"/>
</dbReference>
<dbReference type="InterPro" id="IPR016136">
    <property type="entry name" value="DNA_helicase_N/primase_C"/>
</dbReference>
<dbReference type="EMBL" id="CP019646">
    <property type="protein sequence ID" value="AQQ70202.1"/>
    <property type="molecule type" value="Genomic_DNA"/>
</dbReference>
<evidence type="ECO:0000256" key="12">
    <source>
        <dbReference type="HAMAP-Rule" id="MF_00974"/>
    </source>
</evidence>
<dbReference type="GO" id="GO:0008270">
    <property type="term" value="F:zinc ion binding"/>
    <property type="evidence" value="ECO:0007669"/>
    <property type="project" value="UniProtKB-UniRule"/>
</dbReference>
<comment type="subunit">
    <text evidence="12">Monomer. Interacts with DnaB.</text>
</comment>
<dbReference type="STRING" id="1851148.SMSP2_00545"/>
<evidence type="ECO:0000256" key="2">
    <source>
        <dbReference type="ARBA" id="ARBA00022515"/>
    </source>
</evidence>
<dbReference type="NCBIfam" id="TIGR01391">
    <property type="entry name" value="dnaG"/>
    <property type="match status" value="1"/>
</dbReference>
<reference evidence="17" key="1">
    <citation type="submission" date="2017-02" db="EMBL/GenBank/DDBJ databases">
        <title>Comparative genomics and description of representatives of a novel lineage of planctomycetes thriving in anoxic sediments.</title>
        <authorList>
            <person name="Spring S."/>
            <person name="Bunk B."/>
            <person name="Sproer C."/>
        </authorList>
    </citation>
    <scope>NUCLEOTIDE SEQUENCE [LARGE SCALE GENOMIC DNA]</scope>
    <source>
        <strain evidence="17">SM-Chi-D1</strain>
    </source>
</reference>
<keyword evidence="4 12" id="KW-0548">Nucleotidyltransferase</keyword>
<feature type="domain" description="Toprim" evidence="15">
    <location>
        <begin position="261"/>
        <end position="340"/>
    </location>
</feature>
<evidence type="ECO:0000256" key="7">
    <source>
        <dbReference type="ARBA" id="ARBA00022771"/>
    </source>
</evidence>
<dbReference type="InterPro" id="IPR006171">
    <property type="entry name" value="TOPRIM_dom"/>
</dbReference>
<proteinExistence type="inferred from homology"/>
<dbReference type="InterPro" id="IPR030846">
    <property type="entry name" value="DnaG_bac"/>
</dbReference>
<dbReference type="Gene3D" id="3.40.1360.10">
    <property type="match status" value="1"/>
</dbReference>
<dbReference type="InterPro" id="IPR037068">
    <property type="entry name" value="DNA_primase_core_N_sf"/>
</dbReference>
<keyword evidence="1 12" id="KW-0240">DNA-directed RNA polymerase</keyword>
<evidence type="ECO:0000256" key="3">
    <source>
        <dbReference type="ARBA" id="ARBA00022679"/>
    </source>
</evidence>
<dbReference type="Gene3D" id="1.10.860.10">
    <property type="entry name" value="DNAb Helicase, Chain A"/>
    <property type="match status" value="1"/>
</dbReference>
<dbReference type="PANTHER" id="PTHR30313:SF2">
    <property type="entry name" value="DNA PRIMASE"/>
    <property type="match status" value="1"/>
</dbReference>
<dbReference type="InterPro" id="IPR002694">
    <property type="entry name" value="Znf_CHC2"/>
</dbReference>
<dbReference type="KEGG" id="pbas:SMSP2_00545"/>
<dbReference type="GO" id="GO:1990077">
    <property type="term" value="C:primosome complex"/>
    <property type="evidence" value="ECO:0007669"/>
    <property type="project" value="UniProtKB-KW"/>
</dbReference>
<keyword evidence="5 12" id="KW-0235">DNA replication</keyword>
<dbReference type="SMART" id="SM00400">
    <property type="entry name" value="ZnF_CHCC"/>
    <property type="match status" value="1"/>
</dbReference>
<dbReference type="CDD" id="cd03364">
    <property type="entry name" value="TOPRIM_DnaG_primases"/>
    <property type="match status" value="1"/>
</dbReference>
<keyword evidence="11 12" id="KW-0804">Transcription</keyword>
<dbReference type="AlphaFoldDB" id="A0A1Q2MD65"/>
<evidence type="ECO:0000313" key="17">
    <source>
        <dbReference type="Proteomes" id="UP000188181"/>
    </source>
</evidence>
<dbReference type="Pfam" id="PF08275">
    <property type="entry name" value="DNAG_N"/>
    <property type="match status" value="1"/>
</dbReference>
<evidence type="ECO:0000256" key="8">
    <source>
        <dbReference type="ARBA" id="ARBA00022833"/>
    </source>
</evidence>
<evidence type="ECO:0000256" key="13">
    <source>
        <dbReference type="PIRNR" id="PIRNR002811"/>
    </source>
</evidence>
<keyword evidence="6 12" id="KW-0479">Metal-binding</keyword>
<sequence>MDNLSRDNLKERIRNAPGNDIVSVISEHLDLQRKGSTYVGLCPFHPDTHPSMSVNPNMQIFKCFACGAGGDVFKFLQMRENLTFPQALERLGLRAGIEVNFRPKREPRTAASDPNMLLRVNNWAQRYFRQKFLDKTLGETAREYCRQRELGDELIEQWGLGYCPDSWDDMSKAAMKAGISENLLIESGISVKTKNGTLMDNYKHRLIFPIIDTMGNYIGFGGRTLGDDKRKYVNSPANAIFDKSNCVYGLDKARHAVVRDKFAVLVEGYTDVIMSHHFGFDNVVAALGTSVTDGQIRLIKRFAGQVVMLLDSDIAGRAAADRALSVCIRQGVDVKAAFVPDGKDPCEFLLSAGEDAMRDVIDGAVDVFDFKWRHLKEEIEADGSTVEKHSSTVDFLRFVAEALAAGSIDDISRGLLVRRLAGLTGMSVEQINTRLERLSGNAGRNMVQASENRQVKSFKPGNSAMEKAVWEIVEVIINAPSNIDSIREYIEPGKLDDIYLKEVTAALLKLYDAKGCDFTLADLLAEIEETELASFLVKLADEGEKKQFYTERIHSAVELIKYNRKAEAIKSAQASDSDQFMQAIKELKDLHKSNGKNLRLDTLDKW</sequence>
<keyword evidence="9" id="KW-0460">Magnesium</keyword>
<keyword evidence="17" id="KW-1185">Reference proteome</keyword>
<keyword evidence="7 12" id="KW-0863">Zinc-finger</keyword>
<dbReference type="Gene3D" id="3.90.980.10">
    <property type="entry name" value="DNA primase, catalytic core, N-terminal domain"/>
    <property type="match status" value="1"/>
</dbReference>
<dbReference type="InterPro" id="IPR050219">
    <property type="entry name" value="DnaG_primase"/>
</dbReference>
<protein>
    <recommendedName>
        <fullName evidence="12 13">DNA primase</fullName>
        <ecNumber evidence="12">2.7.7.101</ecNumber>
    </recommendedName>
</protein>
<dbReference type="Proteomes" id="UP000188181">
    <property type="component" value="Chromosome"/>
</dbReference>
<dbReference type="InterPro" id="IPR006295">
    <property type="entry name" value="DNA_primase_DnaG"/>
</dbReference>
<keyword evidence="10 12" id="KW-0238">DNA-binding</keyword>
<comment type="function">
    <text evidence="12 13">RNA polymerase that catalyzes the synthesis of short RNA molecules used as primers for DNA polymerase during DNA replication.</text>
</comment>
<comment type="catalytic activity">
    <reaction evidence="12">
        <text>ssDNA + n NTP = ssDNA/pppN(pN)n-1 hybrid + (n-1) diphosphate.</text>
        <dbReference type="EC" id="2.7.7.101"/>
    </reaction>
</comment>
<dbReference type="SMART" id="SM00493">
    <property type="entry name" value="TOPRIM"/>
    <property type="match status" value="1"/>
</dbReference>
<dbReference type="GO" id="GO:0003677">
    <property type="term" value="F:DNA binding"/>
    <property type="evidence" value="ECO:0007669"/>
    <property type="project" value="UniProtKB-KW"/>
</dbReference>
<keyword evidence="8 12" id="KW-0862">Zinc</keyword>
<dbReference type="HAMAP" id="MF_00974">
    <property type="entry name" value="DNA_primase_DnaG"/>
    <property type="match status" value="1"/>
</dbReference>
<evidence type="ECO:0000256" key="10">
    <source>
        <dbReference type="ARBA" id="ARBA00023125"/>
    </source>
</evidence>
<dbReference type="SUPFAM" id="SSF56731">
    <property type="entry name" value="DNA primase core"/>
    <property type="match status" value="1"/>
</dbReference>
<feature type="zinc finger region" description="CHC2-type" evidence="12 14">
    <location>
        <begin position="42"/>
        <end position="66"/>
    </location>
</feature>
<evidence type="ECO:0000256" key="4">
    <source>
        <dbReference type="ARBA" id="ARBA00022695"/>
    </source>
</evidence>
<dbReference type="InterPro" id="IPR034151">
    <property type="entry name" value="TOPRIM_DnaG_bac"/>
</dbReference>
<dbReference type="InterPro" id="IPR036977">
    <property type="entry name" value="DNA_primase_Znf_CHC2"/>
</dbReference>
<dbReference type="Pfam" id="PF13155">
    <property type="entry name" value="Toprim_2"/>
    <property type="match status" value="1"/>
</dbReference>
<evidence type="ECO:0000256" key="14">
    <source>
        <dbReference type="PIRSR" id="PIRSR002811-1"/>
    </source>
</evidence>
<keyword evidence="2 12" id="KW-0639">Primosome</keyword>
<dbReference type="EC" id="2.7.7.101" evidence="12"/>
<keyword evidence="3 12" id="KW-0808">Transferase</keyword>
<comment type="domain">
    <text evidence="12">Contains an N-terminal zinc-binding domain, a central core domain that contains the primase activity, and a C-terminal DnaB-binding domain.</text>
</comment>
<evidence type="ECO:0000256" key="1">
    <source>
        <dbReference type="ARBA" id="ARBA00022478"/>
    </source>
</evidence>
<dbReference type="PIRSF" id="PIRSF002811">
    <property type="entry name" value="DnaG"/>
    <property type="match status" value="1"/>
</dbReference>
<dbReference type="Gene3D" id="3.90.580.10">
    <property type="entry name" value="Zinc finger, CHC2-type domain"/>
    <property type="match status" value="1"/>
</dbReference>
<dbReference type="GO" id="GO:0000428">
    <property type="term" value="C:DNA-directed RNA polymerase complex"/>
    <property type="evidence" value="ECO:0007669"/>
    <property type="project" value="UniProtKB-KW"/>
</dbReference>
<gene>
    <name evidence="12 16" type="primary">dnaG</name>
    <name evidence="16" type="ORF">SMSP2_00545</name>
</gene>